<organism evidence="2 3">
    <name type="scientific">Stephania yunnanensis</name>
    <dbReference type="NCBI Taxonomy" id="152371"/>
    <lineage>
        <taxon>Eukaryota</taxon>
        <taxon>Viridiplantae</taxon>
        <taxon>Streptophyta</taxon>
        <taxon>Embryophyta</taxon>
        <taxon>Tracheophyta</taxon>
        <taxon>Spermatophyta</taxon>
        <taxon>Magnoliopsida</taxon>
        <taxon>Ranunculales</taxon>
        <taxon>Menispermaceae</taxon>
        <taxon>Menispermoideae</taxon>
        <taxon>Cissampelideae</taxon>
        <taxon>Stephania</taxon>
    </lineage>
</organism>
<dbReference type="AlphaFoldDB" id="A0AAP0Q1A6"/>
<evidence type="ECO:0000256" key="1">
    <source>
        <dbReference type="SAM" id="MobiDB-lite"/>
    </source>
</evidence>
<dbReference type="Proteomes" id="UP001420932">
    <property type="component" value="Unassembled WGS sequence"/>
</dbReference>
<evidence type="ECO:0000313" key="3">
    <source>
        <dbReference type="Proteomes" id="UP001420932"/>
    </source>
</evidence>
<keyword evidence="3" id="KW-1185">Reference proteome</keyword>
<proteinExistence type="predicted"/>
<feature type="region of interest" description="Disordered" evidence="1">
    <location>
        <begin position="18"/>
        <end position="38"/>
    </location>
</feature>
<comment type="caution">
    <text evidence="2">The sequence shown here is derived from an EMBL/GenBank/DDBJ whole genome shotgun (WGS) entry which is preliminary data.</text>
</comment>
<accession>A0AAP0Q1A6</accession>
<dbReference type="EMBL" id="JBBNAF010000002">
    <property type="protein sequence ID" value="KAK9164047.1"/>
    <property type="molecule type" value="Genomic_DNA"/>
</dbReference>
<sequence>MPSPHMFDLNEPVYCSEAGDAGGGLAEEDAKSTSFGDFPRNQRLIKDESITESVDVEAMNEESEDPRLTTMSGGSVARRFVGFAAAAAAAVSLCCESPALAEYLTVAFPVSRTREVNTVQRTLVEAWGLIEFSYDSYGLRTRVEAVLLVWSSALLCELVIASGTMPDPGSLAGNEVTDLRCSVVLRPSKEKPASAWTLRERRVAKRTAADLSGLRHLHEQARESATISVVKTRRELSAVPSTVSSTWANTSAL</sequence>
<gene>
    <name evidence="2" type="ORF">Syun_004949</name>
</gene>
<name>A0AAP0Q1A6_9MAGN</name>
<evidence type="ECO:0000313" key="2">
    <source>
        <dbReference type="EMBL" id="KAK9164047.1"/>
    </source>
</evidence>
<protein>
    <submittedName>
        <fullName evidence="2">Uncharacterized protein</fullName>
    </submittedName>
</protein>
<reference evidence="2 3" key="1">
    <citation type="submission" date="2024-01" db="EMBL/GenBank/DDBJ databases">
        <title>Genome assemblies of Stephania.</title>
        <authorList>
            <person name="Yang L."/>
        </authorList>
    </citation>
    <scope>NUCLEOTIDE SEQUENCE [LARGE SCALE GENOMIC DNA]</scope>
    <source>
        <strain evidence="2">YNDBR</strain>
        <tissue evidence="2">Leaf</tissue>
    </source>
</reference>